<comment type="subcellular location">
    <subcellularLocation>
        <location evidence="2">Cytoplasm</location>
        <location evidence="2">Cytoskeleton</location>
        <location evidence="2">Cilium axoneme</location>
    </subcellularLocation>
    <subcellularLocation>
        <location evidence="1">Membrane</location>
        <topology evidence="1">Single-pass membrane protein</topology>
    </subcellularLocation>
</comment>
<sequence length="1381" mass="154483">MIEVLQMFLFLFKSKYRRKYNVTWSVNLCTFLYLGYILLLVESKCQDSSNCSDNGVCKNNTCVCYDGWKGSHCQYCSGKVRLGAASGIIHDGYGNYSLGTKCSWLIDASNYSITLHIEEFATECGWDHLYVFDGDSVESPLLAVFSGLMYKDSYRIRKIPEVVVQSGSALLHFFSDDAYNMSGFNISYRLNACPSTLSDVDCSGHGVCIEGVCTCDGRWTGAACHIEKCPNNCWVNASRGTCEYGKGCICRKGWKGEDCGQATEDGYWENVATRGFTPPGSASHGVAVWRDSMYIVAGESYNRGQMLYVYDFNGYVWETPHISDGGLTPLYRYAHSTVLYGDKIFIYGGVLGNRGPTSELWAFDVNAKTWENITVRAEICNGSNLLCGPLKSAGHTATLVTKVNNKKDDRMIVIFGHSPLLGYLNTVQEYYFGTREWFVVTTRGYPVKGGYGHSASWDPLTNKVYVYGGIISESASTQTLSTNLYSYEPDSRMWTCLSDGPSARYLHSGTFVSPGLLLVFGGNTHNDTSHSFGAKCYGYDLLTYDVVCDTWHVLNVTRGLPADLARYGHSAVTFEGSLYIYGGFDGQMLSDILKYTPGSCEHLINKNSCLGTRPGVKCVWDRKGSKCMRIQDVPNVVKTLPIDEEELIMRCPEEMRSSRVHTEILRQEKCSRAVDCASCVQTTRNCVWCSSGVCSYNKCRDNSSERGITHLDQCPTDLSPTCRQLHTCTACISQTSCSWKYELNTKCIPYPTNISIEPALANNAASVETAIQCQRVCSEYTSCRNCTQEECIWCQNEGRCVDKNAYTVSFPYGQCREWTTTTDKCRSARGAEEKSQCSFYMTCAQCRDDPACGWCDDGSKTGLGRCLPGGYTGPTLHTQSLPSSTCPHERWHFTNCPVCQCNGHSKCQGNTSACVQCDNLTTGSHCEKCMAGYWGNPVNGGRCQPCECNGQASQCQHDTGKCYCTTKGLTGDHCEKCDVANHYHPDPLNKGACYYDLTIDYQFTFNLSKKEDRHYTQINFRNSPTKPDIDADFHITCSVLAKMNITIRRANSKEEKPIHTNQNCTTFKYKFLRSDYIFGTEDNVTLTTFYVYVYDFQPPLWIQISFSQYPKLNLQQFFITFSTCFLLLLLAAAILWKIKQRYDMYRRRQRLFVEMEQMASRPFSQVLVELEVKDVNDRTDDSAIYVLSSADPLKKHGKKRDAPSPIALEPCFGNRAAVLSLLVRLPTGGERHTVKGQSSGLAIASALVTLGNPRKLSIDPVKTDTGTKTTKTHMAEDGEQAHFNQDGSKKIIHTYPLVRNSDMSEEMIQESVDLIVTACEKYSANNEMAAKMIKEQMDRKYGPPFNVVVGEGFGFHVTFEKKNLLYMFFAGNLAILAWKCS</sequence>
<feature type="domain" description="Laminin EGF-like" evidence="29">
    <location>
        <begin position="899"/>
        <end position="945"/>
    </location>
</feature>
<evidence type="ECO:0000256" key="10">
    <source>
        <dbReference type="ARBA" id="ARBA00022729"/>
    </source>
</evidence>
<dbReference type="SUPFAM" id="SSF117281">
    <property type="entry name" value="Kelch motif"/>
    <property type="match status" value="1"/>
</dbReference>
<evidence type="ECO:0000256" key="4">
    <source>
        <dbReference type="ARBA" id="ARBA00011655"/>
    </source>
</evidence>
<dbReference type="GO" id="GO:0048513">
    <property type="term" value="P:animal organ development"/>
    <property type="evidence" value="ECO:0007669"/>
    <property type="project" value="UniProtKB-ARBA"/>
</dbReference>
<keyword evidence="8 26" id="KW-0812">Transmembrane</keyword>
<evidence type="ECO:0000259" key="28">
    <source>
        <dbReference type="PROSITE" id="PS50026"/>
    </source>
</evidence>
<dbReference type="InterPro" id="IPR035914">
    <property type="entry name" value="Sperma_CUB_dom_sf"/>
</dbReference>
<dbReference type="CDD" id="cd00041">
    <property type="entry name" value="CUB"/>
    <property type="match status" value="1"/>
</dbReference>
<evidence type="ECO:0000259" key="27">
    <source>
        <dbReference type="PROSITE" id="PS01180"/>
    </source>
</evidence>
<dbReference type="Pfam" id="PF01437">
    <property type="entry name" value="PSI"/>
    <property type="match status" value="1"/>
</dbReference>
<dbReference type="SUPFAM" id="SSF57196">
    <property type="entry name" value="EGF/Laminin"/>
    <property type="match status" value="1"/>
</dbReference>
<dbReference type="InterPro" id="IPR056863">
    <property type="entry name" value="LMN_ATRN_NET-like_EGF"/>
</dbReference>
<dbReference type="SMART" id="SM00181">
    <property type="entry name" value="EGF"/>
    <property type="match status" value="6"/>
</dbReference>
<evidence type="ECO:0000256" key="26">
    <source>
        <dbReference type="SAM" id="Phobius"/>
    </source>
</evidence>
<evidence type="ECO:0000256" key="12">
    <source>
        <dbReference type="ARBA" id="ARBA00022989"/>
    </source>
</evidence>
<dbReference type="GO" id="GO:0005930">
    <property type="term" value="C:axoneme"/>
    <property type="evidence" value="ECO:0007669"/>
    <property type="project" value="UniProtKB-SubCell"/>
</dbReference>
<evidence type="ECO:0000256" key="22">
    <source>
        <dbReference type="ARBA" id="ARBA00057688"/>
    </source>
</evidence>
<evidence type="ECO:0000313" key="30">
    <source>
        <dbReference type="Proteomes" id="UP000192223"/>
    </source>
</evidence>
<dbReference type="InterPro" id="IPR000742">
    <property type="entry name" value="EGF"/>
</dbReference>
<comment type="caution">
    <text evidence="24">Lacks conserved residue(s) required for the propagation of feature annotation.</text>
</comment>
<evidence type="ECO:0000256" key="9">
    <source>
        <dbReference type="ARBA" id="ARBA00022701"/>
    </source>
</evidence>
<dbReference type="InterPro" id="IPR056737">
    <property type="entry name" value="Beta-prop_ATRN-MKLN-like"/>
</dbReference>
<keyword evidence="11" id="KW-0677">Repeat</keyword>
<protein>
    <recommendedName>
        <fullName evidence="23">Dynein axonemal light chain 4</fullName>
    </recommendedName>
</protein>
<evidence type="ECO:0000256" key="6">
    <source>
        <dbReference type="ARBA" id="ARBA00022490"/>
    </source>
</evidence>
<dbReference type="PROSITE" id="PS00022">
    <property type="entry name" value="EGF_1"/>
    <property type="match status" value="2"/>
</dbReference>
<dbReference type="InterPro" id="IPR000859">
    <property type="entry name" value="CUB_dom"/>
</dbReference>
<dbReference type="CDD" id="cd00055">
    <property type="entry name" value="EGF_Lam"/>
    <property type="match status" value="2"/>
</dbReference>
<dbReference type="Gene3D" id="2.60.120.290">
    <property type="entry name" value="Spermadhesin, CUB domain"/>
    <property type="match status" value="1"/>
</dbReference>
<evidence type="ECO:0000256" key="11">
    <source>
        <dbReference type="ARBA" id="ARBA00022737"/>
    </source>
</evidence>
<evidence type="ECO:0000256" key="17">
    <source>
        <dbReference type="ARBA" id="ARBA00023175"/>
    </source>
</evidence>
<comment type="subunit">
    <text evidence="4">Consists of at least two heavy chains and a number of intermediate and light chains.</text>
</comment>
<gene>
    <name evidence="31 32" type="primary">LOC108739968</name>
</gene>
<keyword evidence="21 25" id="KW-0424">Laminin EGF-like domain</keyword>
<dbReference type="PROSITE" id="PS01186">
    <property type="entry name" value="EGF_2"/>
    <property type="match status" value="1"/>
</dbReference>
<dbReference type="SUPFAM" id="SSF49854">
    <property type="entry name" value="Spermadhesin, CUB domain"/>
    <property type="match status" value="1"/>
</dbReference>
<keyword evidence="20" id="KW-0966">Cell projection</keyword>
<keyword evidence="12 26" id="KW-1133">Transmembrane helix</keyword>
<dbReference type="Proteomes" id="UP000192223">
    <property type="component" value="Unplaced"/>
</dbReference>
<dbReference type="Pfam" id="PF01221">
    <property type="entry name" value="Dynein_light"/>
    <property type="match status" value="1"/>
</dbReference>
<dbReference type="InterPro" id="IPR037177">
    <property type="entry name" value="DLC_sf"/>
</dbReference>
<dbReference type="Gene3D" id="3.30.740.10">
    <property type="entry name" value="Protein Inhibitor Of Neuronal Nitric Oxide Synthase"/>
    <property type="match status" value="1"/>
</dbReference>
<keyword evidence="9" id="KW-0493">Microtubule</keyword>
<evidence type="ECO:0000259" key="29">
    <source>
        <dbReference type="PROSITE" id="PS50027"/>
    </source>
</evidence>
<dbReference type="RefSeq" id="XP_018329603.1">
    <property type="nucleotide sequence ID" value="XM_018474101.2"/>
</dbReference>
<dbReference type="InterPro" id="IPR016201">
    <property type="entry name" value="PSI"/>
</dbReference>
<dbReference type="GO" id="GO:0005794">
    <property type="term" value="C:Golgi apparatus"/>
    <property type="evidence" value="ECO:0007669"/>
    <property type="project" value="TreeGrafter"/>
</dbReference>
<evidence type="ECO:0000313" key="32">
    <source>
        <dbReference type="RefSeq" id="XP_018329604.1"/>
    </source>
</evidence>
<dbReference type="FunFam" id="2.10.25.10:FF:000079">
    <property type="entry name" value="Attractin like 1"/>
    <property type="match status" value="1"/>
</dbReference>
<keyword evidence="6" id="KW-0963">Cytoplasm</keyword>
<dbReference type="GO" id="GO:0048731">
    <property type="term" value="P:system development"/>
    <property type="evidence" value="ECO:0007669"/>
    <property type="project" value="UniProtKB-ARBA"/>
</dbReference>
<dbReference type="CTD" id="43315"/>
<evidence type="ECO:0000256" key="8">
    <source>
        <dbReference type="ARBA" id="ARBA00022692"/>
    </source>
</evidence>
<reference evidence="31 32" key="1">
    <citation type="submission" date="2025-04" db="UniProtKB">
        <authorList>
            <consortium name="RefSeq"/>
        </authorList>
    </citation>
    <scope>IDENTIFICATION</scope>
    <source>
        <tissue evidence="31 32">Entire body</tissue>
    </source>
</reference>
<keyword evidence="17" id="KW-0505">Motor protein</keyword>
<evidence type="ECO:0000256" key="16">
    <source>
        <dbReference type="ARBA" id="ARBA00023157"/>
    </source>
</evidence>
<dbReference type="Gene3D" id="2.10.25.10">
    <property type="entry name" value="Laminin"/>
    <property type="match status" value="2"/>
</dbReference>
<evidence type="ECO:0000256" key="21">
    <source>
        <dbReference type="ARBA" id="ARBA00023292"/>
    </source>
</evidence>
<keyword evidence="18" id="KW-0325">Glycoprotein</keyword>
<dbReference type="PROSITE" id="PS50026">
    <property type="entry name" value="EGF_3"/>
    <property type="match status" value="1"/>
</dbReference>
<keyword evidence="7 24" id="KW-0245">EGF-like domain</keyword>
<dbReference type="InterPro" id="IPR051568">
    <property type="entry name" value="LZTR1/Attractin"/>
</dbReference>
<keyword evidence="14" id="KW-0969">Cilium</keyword>
<comment type="similarity">
    <text evidence="3">Belongs to the dynein light chain family.</text>
</comment>
<accession>A0A1W4X0H6</accession>
<dbReference type="Pfam" id="PF24972">
    <property type="entry name" value="GBD_ATRN"/>
    <property type="match status" value="1"/>
</dbReference>
<comment type="function">
    <text evidence="22">Force generating protein of respiratory cilia. Produces force towards the minus ends of microtubules. Dynein has ATPase activity.</text>
</comment>
<evidence type="ECO:0000256" key="3">
    <source>
        <dbReference type="ARBA" id="ARBA00010156"/>
    </source>
</evidence>
<evidence type="ECO:0000256" key="19">
    <source>
        <dbReference type="ARBA" id="ARBA00023212"/>
    </source>
</evidence>
<evidence type="ECO:0000256" key="14">
    <source>
        <dbReference type="ARBA" id="ARBA00023069"/>
    </source>
</evidence>
<keyword evidence="16 24" id="KW-1015">Disulfide bond</keyword>
<evidence type="ECO:0000256" key="1">
    <source>
        <dbReference type="ARBA" id="ARBA00004167"/>
    </source>
</evidence>
<dbReference type="GO" id="GO:0005874">
    <property type="term" value="C:microtubule"/>
    <property type="evidence" value="ECO:0007669"/>
    <property type="project" value="UniProtKB-KW"/>
</dbReference>
<feature type="transmembrane region" description="Helical" evidence="26">
    <location>
        <begin position="21"/>
        <end position="41"/>
    </location>
</feature>
<evidence type="ECO:0000256" key="23">
    <source>
        <dbReference type="ARBA" id="ARBA00069494"/>
    </source>
</evidence>
<dbReference type="CDD" id="cd21453">
    <property type="entry name" value="DLC-like_DNAL4"/>
    <property type="match status" value="1"/>
</dbReference>
<dbReference type="SMART" id="SM00423">
    <property type="entry name" value="PSI"/>
    <property type="match status" value="5"/>
</dbReference>
<dbReference type="Gene3D" id="2.120.10.80">
    <property type="entry name" value="Kelch-type beta propeller"/>
    <property type="match status" value="2"/>
</dbReference>
<evidence type="ECO:0000256" key="24">
    <source>
        <dbReference type="PROSITE-ProRule" id="PRU00076"/>
    </source>
</evidence>
<evidence type="ECO:0000256" key="7">
    <source>
        <dbReference type="ARBA" id="ARBA00022536"/>
    </source>
</evidence>
<dbReference type="Pfam" id="PF24973">
    <property type="entry name" value="EGF_LMN_ATRN"/>
    <property type="match status" value="1"/>
</dbReference>
<dbReference type="InterPro" id="IPR001372">
    <property type="entry name" value="Dynein_light_chain_typ-1/2"/>
</dbReference>
<evidence type="ECO:0000256" key="5">
    <source>
        <dbReference type="ARBA" id="ARBA00022441"/>
    </source>
</evidence>
<keyword evidence="15 26" id="KW-0472">Membrane</keyword>
<evidence type="ECO:0000256" key="2">
    <source>
        <dbReference type="ARBA" id="ARBA00004430"/>
    </source>
</evidence>
<dbReference type="SMART" id="SM00180">
    <property type="entry name" value="EGF_Lam"/>
    <property type="match status" value="2"/>
</dbReference>
<dbReference type="OrthoDB" id="9998912at2759"/>
<evidence type="ECO:0000256" key="20">
    <source>
        <dbReference type="ARBA" id="ARBA00023273"/>
    </source>
</evidence>
<keyword evidence="19" id="KW-0206">Cytoskeleton</keyword>
<evidence type="ECO:0000256" key="13">
    <source>
        <dbReference type="ARBA" id="ARBA00023017"/>
    </source>
</evidence>
<dbReference type="RefSeq" id="XP_018329604.1">
    <property type="nucleotide sequence ID" value="XM_018474102.2"/>
</dbReference>
<dbReference type="GeneID" id="108739968"/>
<dbReference type="Pfam" id="PF23106">
    <property type="entry name" value="EGF_Teneurin"/>
    <property type="match status" value="2"/>
</dbReference>
<feature type="transmembrane region" description="Helical" evidence="26">
    <location>
        <begin position="1117"/>
        <end position="1138"/>
    </location>
</feature>
<dbReference type="SMART" id="SM01375">
    <property type="entry name" value="Dynein_light"/>
    <property type="match status" value="1"/>
</dbReference>
<dbReference type="InterPro" id="IPR056732">
    <property type="entry name" value="GBD_ATRN"/>
</dbReference>
<dbReference type="SUPFAM" id="SSF54648">
    <property type="entry name" value="DLC"/>
    <property type="match status" value="1"/>
</dbReference>
<evidence type="ECO:0000256" key="25">
    <source>
        <dbReference type="PROSITE-ProRule" id="PRU00460"/>
    </source>
</evidence>
<feature type="domain" description="EGF-like" evidence="28">
    <location>
        <begin position="225"/>
        <end position="260"/>
    </location>
</feature>
<dbReference type="GO" id="GO:0030286">
    <property type="term" value="C:dynein complex"/>
    <property type="evidence" value="ECO:0007669"/>
    <property type="project" value="UniProtKB-KW"/>
</dbReference>
<evidence type="ECO:0000256" key="15">
    <source>
        <dbReference type="ARBA" id="ARBA00023136"/>
    </source>
</evidence>
<evidence type="ECO:0000313" key="31">
    <source>
        <dbReference type="RefSeq" id="XP_018329603.1"/>
    </source>
</evidence>
<dbReference type="InterPro" id="IPR002165">
    <property type="entry name" value="Plexin_repeat"/>
</dbReference>
<keyword evidence="13" id="KW-0243">Dynein</keyword>
<evidence type="ECO:0000256" key="18">
    <source>
        <dbReference type="ARBA" id="ARBA00023180"/>
    </source>
</evidence>
<organism evidence="30 32">
    <name type="scientific">Agrilus planipennis</name>
    <name type="common">Emerald ash borer</name>
    <name type="synonym">Agrilus marcopoli</name>
    <dbReference type="NCBI Taxonomy" id="224129"/>
    <lineage>
        <taxon>Eukaryota</taxon>
        <taxon>Metazoa</taxon>
        <taxon>Ecdysozoa</taxon>
        <taxon>Arthropoda</taxon>
        <taxon>Hexapoda</taxon>
        <taxon>Insecta</taxon>
        <taxon>Pterygota</taxon>
        <taxon>Neoptera</taxon>
        <taxon>Endopterygota</taxon>
        <taxon>Coleoptera</taxon>
        <taxon>Polyphaga</taxon>
        <taxon>Elateriformia</taxon>
        <taxon>Buprestoidea</taxon>
        <taxon>Buprestidae</taxon>
        <taxon>Agrilinae</taxon>
        <taxon>Agrilus</taxon>
    </lineage>
</organism>
<keyword evidence="10" id="KW-0732">Signal</keyword>
<feature type="domain" description="CUB" evidence="27">
    <location>
        <begin position="76"/>
        <end position="191"/>
    </location>
</feature>
<dbReference type="PANTHER" id="PTHR46376">
    <property type="entry name" value="LEUCINE-ZIPPER-LIKE TRANSCRIPTIONAL REGULATOR 1"/>
    <property type="match status" value="1"/>
</dbReference>
<feature type="disulfide bond" evidence="25">
    <location>
        <begin position="917"/>
        <end position="926"/>
    </location>
</feature>
<keyword evidence="5" id="KW-0880">Kelch repeat</keyword>
<dbReference type="KEGG" id="apln:108739968"/>
<dbReference type="GO" id="GO:0016020">
    <property type="term" value="C:membrane"/>
    <property type="evidence" value="ECO:0007669"/>
    <property type="project" value="UniProtKB-SubCell"/>
</dbReference>
<dbReference type="SMART" id="SM00042">
    <property type="entry name" value="CUB"/>
    <property type="match status" value="1"/>
</dbReference>
<dbReference type="PANTHER" id="PTHR46376:SF2">
    <property type="entry name" value="DISTRACTED, ISOFORM B"/>
    <property type="match status" value="1"/>
</dbReference>
<keyword evidence="30" id="KW-1185">Reference proteome</keyword>
<dbReference type="FunFam" id="2.60.120.290:FF:000046">
    <property type="entry name" value="Attractin-like protein 1"/>
    <property type="match status" value="1"/>
</dbReference>
<name>A0A1W4X0H6_AGRPL</name>
<feature type="disulfide bond" evidence="25">
    <location>
        <begin position="929"/>
        <end position="943"/>
    </location>
</feature>
<dbReference type="Pfam" id="PF24981">
    <property type="entry name" value="Beta-prop_ATRN-LZTR1"/>
    <property type="match status" value="1"/>
</dbReference>
<proteinExistence type="inferred from homology"/>
<dbReference type="InterPro" id="IPR002049">
    <property type="entry name" value="LE_dom"/>
</dbReference>
<feature type="disulfide bond" evidence="24">
    <location>
        <begin position="250"/>
        <end position="259"/>
    </location>
</feature>
<dbReference type="GO" id="GO:0007017">
    <property type="term" value="P:microtubule-based process"/>
    <property type="evidence" value="ECO:0007669"/>
    <property type="project" value="InterPro"/>
</dbReference>
<dbReference type="Pfam" id="PF00053">
    <property type="entry name" value="EGF_laminin"/>
    <property type="match status" value="1"/>
</dbReference>
<dbReference type="STRING" id="224129.A0A1W4X0H6"/>
<dbReference type="InterPro" id="IPR015915">
    <property type="entry name" value="Kelch-typ_b-propeller"/>
</dbReference>
<dbReference type="PROSITE" id="PS01248">
    <property type="entry name" value="EGF_LAM_1"/>
    <property type="match status" value="1"/>
</dbReference>
<dbReference type="FunFam" id="3.30.740.10:FF:000002">
    <property type="entry name" value="Dynein light chain"/>
    <property type="match status" value="1"/>
</dbReference>
<dbReference type="PROSITE" id="PS50027">
    <property type="entry name" value="EGF_LAM_2"/>
    <property type="match status" value="1"/>
</dbReference>
<dbReference type="PROSITE" id="PS01180">
    <property type="entry name" value="CUB"/>
    <property type="match status" value="1"/>
</dbReference>